<keyword evidence="1" id="KW-0472">Membrane</keyword>
<gene>
    <name evidence="3" type="ORF">BFC18_08325</name>
    <name evidence="2" type="ORF">BFC18_12135</name>
</gene>
<feature type="transmembrane region" description="Helical" evidence="1">
    <location>
        <begin position="96"/>
        <end position="116"/>
    </location>
</feature>
<evidence type="ECO:0000313" key="2">
    <source>
        <dbReference type="EMBL" id="OFC70676.1"/>
    </source>
</evidence>
<proteinExistence type="predicted"/>
<comment type="caution">
    <text evidence="2">The sequence shown here is derived from an EMBL/GenBank/DDBJ whole genome shotgun (WGS) entry which is preliminary data.</text>
</comment>
<dbReference type="AlphaFoldDB" id="A0A1E7ZAW7"/>
<feature type="transmembrane region" description="Helical" evidence="1">
    <location>
        <begin position="72"/>
        <end position="90"/>
    </location>
</feature>
<feature type="transmembrane region" description="Helical" evidence="1">
    <location>
        <begin position="12"/>
        <end position="33"/>
    </location>
</feature>
<feature type="transmembrane region" description="Helical" evidence="1">
    <location>
        <begin position="39"/>
        <end position="60"/>
    </location>
</feature>
<dbReference type="EMBL" id="MDHN01000014">
    <property type="protein sequence ID" value="OFC71471.1"/>
    <property type="molecule type" value="Genomic_DNA"/>
</dbReference>
<dbReference type="OrthoDB" id="1093031at2"/>
<sequence length="125" mass="14038">MSFKTLSSITSVVAFILFANFLVFPDLLFYIFGVEGSDSAYFIGKRLSVLFFGMSILTWFSRNAEHSEARQAISLSISISMFAMAFLGLFEYFRGFAGIGILIAVITEMLIGYLYFKKWNSGKNA</sequence>
<keyword evidence="1" id="KW-0812">Transmembrane</keyword>
<keyword evidence="1" id="KW-1133">Transmembrane helix</keyword>
<accession>A0A1E7ZAW7</accession>
<evidence type="ECO:0000313" key="3">
    <source>
        <dbReference type="EMBL" id="OFC71471.1"/>
    </source>
</evidence>
<keyword evidence="4" id="KW-1185">Reference proteome</keyword>
<reference evidence="2 4" key="1">
    <citation type="submission" date="2016-08" db="EMBL/GenBank/DDBJ databases">
        <authorList>
            <person name="Seilhamer J.J."/>
        </authorList>
    </citation>
    <scope>NUCLEOTIDE SEQUENCE [LARGE SCALE GENOMIC DNA]</scope>
    <source>
        <strain evidence="2 4">KCTC 42603</strain>
    </source>
</reference>
<organism evidence="2 4">
    <name type="scientific">Alteromonas confluentis</name>
    <dbReference type="NCBI Taxonomy" id="1656094"/>
    <lineage>
        <taxon>Bacteria</taxon>
        <taxon>Pseudomonadati</taxon>
        <taxon>Pseudomonadota</taxon>
        <taxon>Gammaproteobacteria</taxon>
        <taxon>Alteromonadales</taxon>
        <taxon>Alteromonadaceae</taxon>
        <taxon>Alteromonas/Salinimonas group</taxon>
        <taxon>Alteromonas</taxon>
    </lineage>
</organism>
<evidence type="ECO:0000313" key="4">
    <source>
        <dbReference type="Proteomes" id="UP000175691"/>
    </source>
</evidence>
<protein>
    <submittedName>
        <fullName evidence="2">Uncharacterized protein</fullName>
    </submittedName>
</protein>
<dbReference type="Proteomes" id="UP000175691">
    <property type="component" value="Unassembled WGS sequence"/>
</dbReference>
<evidence type="ECO:0000256" key="1">
    <source>
        <dbReference type="SAM" id="Phobius"/>
    </source>
</evidence>
<dbReference type="EMBL" id="MDHN01000027">
    <property type="protein sequence ID" value="OFC70676.1"/>
    <property type="molecule type" value="Genomic_DNA"/>
</dbReference>
<name>A0A1E7ZAW7_9ALTE</name>